<dbReference type="GeneID" id="110283739"/>
<evidence type="ECO:0000259" key="9">
    <source>
        <dbReference type="PROSITE" id="PS50102"/>
    </source>
</evidence>
<dbReference type="FunFam" id="3.30.70.330:FF:000052">
    <property type="entry name" value="Heterogeneous nuclear ribonucleoprotein L like"/>
    <property type="match status" value="1"/>
</dbReference>
<feature type="domain" description="RRM" evidence="9">
    <location>
        <begin position="136"/>
        <end position="210"/>
    </location>
</feature>
<dbReference type="FunFam" id="3.30.70.330:FF:000072">
    <property type="entry name" value="heterogeneous nuclear ribonucleoprotein L isoform X1"/>
    <property type="match status" value="1"/>
</dbReference>
<dbReference type="CDD" id="cd12781">
    <property type="entry name" value="RRM1_hnRPLL"/>
    <property type="match status" value="1"/>
</dbReference>
<feature type="region of interest" description="Disordered" evidence="8">
    <location>
        <begin position="1"/>
        <end position="131"/>
    </location>
</feature>
<dbReference type="NCBIfam" id="TIGR01649">
    <property type="entry name" value="hnRNP-L_PTB"/>
    <property type="match status" value="2"/>
</dbReference>
<dbReference type="SMART" id="SM00360">
    <property type="entry name" value="RRM"/>
    <property type="match status" value="3"/>
</dbReference>
<dbReference type="Pfam" id="PF13893">
    <property type="entry name" value="RRM_5"/>
    <property type="match status" value="1"/>
</dbReference>
<name>A0A6P5NQF1_MUSCR</name>
<dbReference type="Pfam" id="PF22976">
    <property type="entry name" value="RRM_10"/>
    <property type="match status" value="1"/>
</dbReference>
<dbReference type="InterPro" id="IPR034986">
    <property type="entry name" value="hnRPLL_RRM2"/>
</dbReference>
<evidence type="ECO:0000256" key="5">
    <source>
        <dbReference type="ARBA" id="ARBA00022884"/>
    </source>
</evidence>
<dbReference type="CDD" id="cd12700">
    <property type="entry name" value="RRM3_hnRPLL"/>
    <property type="match status" value="1"/>
</dbReference>
<evidence type="ECO:0000313" key="11">
    <source>
        <dbReference type="RefSeq" id="XP_021004857.1"/>
    </source>
</evidence>
<dbReference type="RefSeq" id="XP_021004857.1">
    <property type="nucleotide sequence ID" value="XM_021149198.2"/>
</dbReference>
<dbReference type="PROSITE" id="PS50102">
    <property type="entry name" value="RRM"/>
    <property type="match status" value="2"/>
</dbReference>
<dbReference type="PANTHER" id="PTHR15592">
    <property type="entry name" value="MATRIN 3/NUCLEAR PROTEIN 220-RELATED"/>
    <property type="match status" value="1"/>
</dbReference>
<feature type="compositionally biased region" description="Acidic residues" evidence="8">
    <location>
        <begin position="77"/>
        <end position="99"/>
    </location>
</feature>
<dbReference type="InterPro" id="IPR055204">
    <property type="entry name" value="HNRNPL_RRM"/>
</dbReference>
<dbReference type="GO" id="GO:0006397">
    <property type="term" value="P:mRNA processing"/>
    <property type="evidence" value="ECO:0007669"/>
    <property type="project" value="InterPro"/>
</dbReference>
<proteinExistence type="predicted"/>
<evidence type="ECO:0000256" key="8">
    <source>
        <dbReference type="SAM" id="MobiDB-lite"/>
    </source>
</evidence>
<dbReference type="CDD" id="cd12786">
    <property type="entry name" value="RRM2_hnRPLL"/>
    <property type="match status" value="1"/>
</dbReference>
<dbReference type="Pfam" id="PF00076">
    <property type="entry name" value="RRM_1"/>
    <property type="match status" value="1"/>
</dbReference>
<sequence>MSSTSSSSPKEETYEEDREFESQAKRLKTEEGEIVYSAEESENRQEATPQAESDSDSGGADGGDGDGGSGGGGGGGDGEEGEGGEEGDGDEGDEGDGDEGGSGGDEGGSGGGGGGPRSMPLSTEGGGSHHKVSVSPVVHVRGLCESVVEADLVEALEKFGTICYVMMMPFKRQALVEFENIDSAKDCVTFAADVPVYIAGQQAFFNYSTSKRITRPGNTDDPSGGNKVLLLSIQNPLYPITVDVLYTVCNPVGKVQRIVIFKRNGIQAMVEFESVLCAQKAKAALNGADIYAGCCTLKIEYARPTRLNVIRNDNDSWDYTKPYLGRRGSHGPLLPLPSRYRMGSRDTPELVAYPLPQASSSYMHGGSPSGSVVMVSGLHQLKMNCSRVFNLFCLYGNIEKVKFMKTIPGTALVEMGDEYAVERAVTHLNNVKLFGKRLNVCVSKQHSVVPSQIFELEDGTSSYKDFAMSKNNRFTSAGQASKNIIQPPSCVLHYYNVPLCVTEETFTKLCNDHEVLPFIKYKVFDAKASAKTLSGLLEWKCKTDAVEALTALNHYQIRVPNGSNPYTLKLCFSTSSHL</sequence>
<feature type="domain" description="RRM" evidence="9">
    <location>
        <begin position="371"/>
        <end position="445"/>
    </location>
</feature>
<accession>A0A6P5NQF1</accession>
<dbReference type="InterPro" id="IPR012677">
    <property type="entry name" value="Nucleotide-bd_a/b_plait_sf"/>
</dbReference>
<keyword evidence="2" id="KW-0597">Phosphoprotein</keyword>
<keyword evidence="1" id="KW-1017">Isopeptide bond</keyword>
<keyword evidence="6" id="KW-0687">Ribonucleoprotein</keyword>
<dbReference type="Pfam" id="PF11835">
    <property type="entry name" value="RRM_8"/>
    <property type="match status" value="1"/>
</dbReference>
<dbReference type="GO" id="GO:0003723">
    <property type="term" value="F:RNA binding"/>
    <property type="evidence" value="ECO:0007669"/>
    <property type="project" value="UniProtKB-UniRule"/>
</dbReference>
<keyword evidence="10" id="KW-1185">Reference proteome</keyword>
<dbReference type="Proteomes" id="UP000515126">
    <property type="component" value="Chromosome 17"/>
</dbReference>
<keyword evidence="3" id="KW-0677">Repeat</keyword>
<dbReference type="FunFam" id="3.30.70.330:FF:000104">
    <property type="entry name" value="Heterogeneous nuclear ribonucleoprotein L like"/>
    <property type="match status" value="1"/>
</dbReference>
<dbReference type="GO" id="GO:0005634">
    <property type="term" value="C:nucleus"/>
    <property type="evidence" value="ECO:0007669"/>
    <property type="project" value="InterPro"/>
</dbReference>
<keyword evidence="5 7" id="KW-0694">RNA-binding</keyword>
<evidence type="ECO:0000256" key="6">
    <source>
        <dbReference type="ARBA" id="ARBA00023274"/>
    </source>
</evidence>
<dbReference type="CDD" id="cd12705">
    <property type="entry name" value="RRM4_hnRPLL"/>
    <property type="match status" value="1"/>
</dbReference>
<feature type="compositionally biased region" description="Basic and acidic residues" evidence="8">
    <location>
        <begin position="20"/>
        <end position="31"/>
    </location>
</feature>
<evidence type="ECO:0000256" key="1">
    <source>
        <dbReference type="ARBA" id="ARBA00022499"/>
    </source>
</evidence>
<evidence type="ECO:0000256" key="2">
    <source>
        <dbReference type="ARBA" id="ARBA00022553"/>
    </source>
</evidence>
<dbReference type="Gene3D" id="3.30.70.330">
    <property type="match status" value="4"/>
</dbReference>
<dbReference type="SUPFAM" id="SSF54928">
    <property type="entry name" value="RNA-binding domain, RBD"/>
    <property type="match status" value="3"/>
</dbReference>
<dbReference type="InterPro" id="IPR035979">
    <property type="entry name" value="RBD_domain_sf"/>
</dbReference>
<evidence type="ECO:0000256" key="7">
    <source>
        <dbReference type="PROSITE-ProRule" id="PRU00176"/>
    </source>
</evidence>
<dbReference type="GO" id="GO:1990904">
    <property type="term" value="C:ribonucleoprotein complex"/>
    <property type="evidence" value="ECO:0007669"/>
    <property type="project" value="UniProtKB-KW"/>
</dbReference>
<evidence type="ECO:0000256" key="3">
    <source>
        <dbReference type="ARBA" id="ARBA00022737"/>
    </source>
</evidence>
<dbReference type="AlphaFoldDB" id="A0A6P5NQF1"/>
<dbReference type="InterPro" id="IPR021790">
    <property type="entry name" value="PTBP1-like_RRM2"/>
</dbReference>
<evidence type="ECO:0000256" key="4">
    <source>
        <dbReference type="ARBA" id="ARBA00022843"/>
    </source>
</evidence>
<feature type="compositionally biased region" description="Gly residues" evidence="8">
    <location>
        <begin position="59"/>
        <end position="76"/>
    </location>
</feature>
<evidence type="ECO:0000313" key="10">
    <source>
        <dbReference type="Proteomes" id="UP000515126"/>
    </source>
</evidence>
<dbReference type="InterPro" id="IPR034985">
    <property type="entry name" value="hnRPLL_RRM1"/>
</dbReference>
<dbReference type="InterPro" id="IPR000504">
    <property type="entry name" value="RRM_dom"/>
</dbReference>
<reference evidence="11" key="1">
    <citation type="submission" date="2025-08" db="UniProtKB">
        <authorList>
            <consortium name="RefSeq"/>
        </authorList>
    </citation>
    <scope>IDENTIFICATION</scope>
</reference>
<gene>
    <name evidence="11" type="primary">Hnrnpll</name>
</gene>
<protein>
    <submittedName>
        <fullName evidence="11">Heterogeneous nuclear ribonucleoprotein L-like isoform X2</fullName>
    </submittedName>
</protein>
<dbReference type="InterPro" id="IPR034987">
    <property type="entry name" value="hnRPLL_RRM4"/>
</dbReference>
<feature type="compositionally biased region" description="Gly residues" evidence="8">
    <location>
        <begin position="100"/>
        <end position="116"/>
    </location>
</feature>
<dbReference type="InterPro" id="IPR034983">
    <property type="entry name" value="hnRPLL_RRM3"/>
</dbReference>
<dbReference type="CTD" id="92906"/>
<organism evidence="10 11">
    <name type="scientific">Mus caroli</name>
    <name type="common">Ryukyu mouse</name>
    <name type="synonym">Ricefield mouse</name>
    <dbReference type="NCBI Taxonomy" id="10089"/>
    <lineage>
        <taxon>Eukaryota</taxon>
        <taxon>Metazoa</taxon>
        <taxon>Chordata</taxon>
        <taxon>Craniata</taxon>
        <taxon>Vertebrata</taxon>
        <taxon>Euteleostomi</taxon>
        <taxon>Mammalia</taxon>
        <taxon>Eutheria</taxon>
        <taxon>Euarchontoglires</taxon>
        <taxon>Glires</taxon>
        <taxon>Rodentia</taxon>
        <taxon>Myomorpha</taxon>
        <taxon>Muroidea</taxon>
        <taxon>Muridae</taxon>
        <taxon>Murinae</taxon>
        <taxon>Mus</taxon>
        <taxon>Mus</taxon>
    </lineage>
</organism>
<keyword evidence="4" id="KW-0832">Ubl conjugation</keyword>
<dbReference type="FunFam" id="3.30.70.330:FF:000073">
    <property type="entry name" value="Heterogeneous nuclear ribonucleoprotein L like"/>
    <property type="match status" value="1"/>
</dbReference>
<dbReference type="InterPro" id="IPR006536">
    <property type="entry name" value="HnRNP-L/PTB"/>
</dbReference>